<evidence type="ECO:0000256" key="2">
    <source>
        <dbReference type="ARBA" id="ARBA00004191"/>
    </source>
</evidence>
<comment type="function">
    <text evidence="16">Glucanases play a role in cell expansion during growth, in cell-cell fusion during mating, and in spore release during sporulation. This enzyme may be involved in beta-glucan degradation. Active on laminarin and lichenan.</text>
</comment>
<keyword evidence="9 21" id="KW-0732">Signal</keyword>
<evidence type="ECO:0000256" key="6">
    <source>
        <dbReference type="ARBA" id="ARBA00022475"/>
    </source>
</evidence>
<evidence type="ECO:0000256" key="12">
    <source>
        <dbReference type="ARBA" id="ARBA00023180"/>
    </source>
</evidence>
<evidence type="ECO:0000256" key="15">
    <source>
        <dbReference type="ARBA" id="ARBA00023326"/>
    </source>
</evidence>
<protein>
    <recommendedName>
        <fullName evidence="5">glucan endo-1,3-beta-D-glucosidase</fullName>
        <ecNumber evidence="5">3.2.1.39</ecNumber>
    </recommendedName>
    <alternativeName>
        <fullName evidence="18">Endo-1,3-beta-glucanase btgC</fullName>
    </alternativeName>
    <alternativeName>
        <fullName evidence="17">Laminarinase btgC</fullName>
    </alternativeName>
</protein>
<evidence type="ECO:0000256" key="11">
    <source>
        <dbReference type="ARBA" id="ARBA00023136"/>
    </source>
</evidence>
<accession>F0WLI0</accession>
<feature type="region of interest" description="Disordered" evidence="20">
    <location>
        <begin position="315"/>
        <end position="352"/>
    </location>
</feature>
<gene>
    <name evidence="22" type="primary">AlNc14C145G7367</name>
    <name evidence="22" type="ORF">ALNC14_082860</name>
</gene>
<evidence type="ECO:0000256" key="13">
    <source>
        <dbReference type="ARBA" id="ARBA00023277"/>
    </source>
</evidence>
<feature type="chain" id="PRO_5003259501" description="glucan endo-1,3-beta-D-glucosidase" evidence="21">
    <location>
        <begin position="22"/>
        <end position="352"/>
    </location>
</feature>
<keyword evidence="6" id="KW-1003">Cell membrane</keyword>
<keyword evidence="7" id="KW-0134">Cell wall</keyword>
<dbReference type="Gene3D" id="3.20.20.80">
    <property type="entry name" value="Glycosidases"/>
    <property type="match status" value="1"/>
</dbReference>
<dbReference type="HOGENOM" id="CLU_035199_1_0_1"/>
<evidence type="ECO:0000256" key="14">
    <source>
        <dbReference type="ARBA" id="ARBA00023316"/>
    </source>
</evidence>
<evidence type="ECO:0000256" key="4">
    <source>
        <dbReference type="ARBA" id="ARBA00008773"/>
    </source>
</evidence>
<evidence type="ECO:0000313" key="22">
    <source>
        <dbReference type="EMBL" id="CCA22143.1"/>
    </source>
</evidence>
<evidence type="ECO:0000256" key="10">
    <source>
        <dbReference type="ARBA" id="ARBA00022801"/>
    </source>
</evidence>
<evidence type="ECO:0000256" key="19">
    <source>
        <dbReference type="RuleBase" id="RU004335"/>
    </source>
</evidence>
<dbReference type="GO" id="GO:0005886">
    <property type="term" value="C:plasma membrane"/>
    <property type="evidence" value="ECO:0007669"/>
    <property type="project" value="UniProtKB-SubCell"/>
</dbReference>
<keyword evidence="13" id="KW-0119">Carbohydrate metabolism</keyword>
<dbReference type="GO" id="GO:0071555">
    <property type="term" value="P:cell wall organization"/>
    <property type="evidence" value="ECO:0007669"/>
    <property type="project" value="UniProtKB-KW"/>
</dbReference>
<reference evidence="22" key="1">
    <citation type="journal article" date="2011" name="PLoS Biol.">
        <title>Gene gain and loss during evolution of obligate parasitism in the white rust pathogen of Arabidopsis thaliana.</title>
        <authorList>
            <person name="Kemen E."/>
            <person name="Gardiner A."/>
            <person name="Schultz-Larsen T."/>
            <person name="Kemen A.C."/>
            <person name="Balmuth A.L."/>
            <person name="Robert-Seilaniantz A."/>
            <person name="Bailey K."/>
            <person name="Holub E."/>
            <person name="Studholme D.J."/>
            <person name="Maclean D."/>
            <person name="Jones J.D."/>
        </authorList>
    </citation>
    <scope>NUCLEOTIDE SEQUENCE</scope>
</reference>
<keyword evidence="11" id="KW-0472">Membrane</keyword>
<feature type="compositionally biased region" description="Polar residues" evidence="20">
    <location>
        <begin position="315"/>
        <end position="345"/>
    </location>
</feature>
<sequence length="352" mass="39042">MVIKRILSTAVIAVTLTLANAQLKKISGINYSMRKGADWLPHPNKCKSTEEITLDLDVLKTVTDNIRLYSVGDCDCGSVVIPIARRAGLKVAVGLWVDSNNATFIKEKETLETLMANGIITSSNVVSILVSSEALYRNEISLEMGIKYLNQIKELRDRHNLQAIPLSIADIGDIYIQYPQIIDHVDFCAINAFPYWEDKDIKEAASRFKSRIQGLIVPCTKGGNVKITISETGWPTDGRSEKVTIAVASHVNARRYFDEFTSLAEMEGWNYYYFEAFDSAWKLEQVGESHVEGYFGLFDGNRKLKEAYLDSILSPGQSSTPGTLRESASTTSSMPAQGTSPTTQPLPLHSRC</sequence>
<organism evidence="22">
    <name type="scientific">Albugo laibachii Nc14</name>
    <dbReference type="NCBI Taxonomy" id="890382"/>
    <lineage>
        <taxon>Eukaryota</taxon>
        <taxon>Sar</taxon>
        <taxon>Stramenopiles</taxon>
        <taxon>Oomycota</taxon>
        <taxon>Peronosporomycetes</taxon>
        <taxon>Albuginales</taxon>
        <taxon>Albuginaceae</taxon>
        <taxon>Albugo</taxon>
    </lineage>
</organism>
<dbReference type="InterPro" id="IPR050732">
    <property type="entry name" value="Beta-glucan_modifiers"/>
</dbReference>
<dbReference type="EC" id="3.2.1.39" evidence="5"/>
<evidence type="ECO:0000256" key="8">
    <source>
        <dbReference type="ARBA" id="ARBA00022525"/>
    </source>
</evidence>
<comment type="similarity">
    <text evidence="4 19">Belongs to the glycosyl hydrolase 17 family.</text>
</comment>
<dbReference type="GO" id="GO:0000272">
    <property type="term" value="P:polysaccharide catabolic process"/>
    <property type="evidence" value="ECO:0007669"/>
    <property type="project" value="UniProtKB-KW"/>
</dbReference>
<dbReference type="EMBL" id="FR824190">
    <property type="protein sequence ID" value="CCA22143.1"/>
    <property type="molecule type" value="Genomic_DNA"/>
</dbReference>
<evidence type="ECO:0000256" key="17">
    <source>
        <dbReference type="ARBA" id="ARBA00042373"/>
    </source>
</evidence>
<evidence type="ECO:0000256" key="20">
    <source>
        <dbReference type="SAM" id="MobiDB-lite"/>
    </source>
</evidence>
<dbReference type="SUPFAM" id="SSF51445">
    <property type="entry name" value="(Trans)glycosidases"/>
    <property type="match status" value="1"/>
</dbReference>
<evidence type="ECO:0000256" key="16">
    <source>
        <dbReference type="ARBA" id="ARBA00037649"/>
    </source>
</evidence>
<dbReference type="InterPro" id="IPR000490">
    <property type="entry name" value="Glyco_hydro_17"/>
</dbReference>
<dbReference type="PANTHER" id="PTHR16631">
    <property type="entry name" value="GLUCAN 1,3-BETA-GLUCOSIDASE"/>
    <property type="match status" value="1"/>
</dbReference>
<dbReference type="GO" id="GO:0042973">
    <property type="term" value="F:glucan endo-1,3-beta-D-glucosidase activity"/>
    <property type="evidence" value="ECO:0007669"/>
    <property type="project" value="UniProtKB-EC"/>
</dbReference>
<reference evidence="22" key="2">
    <citation type="submission" date="2011-02" db="EMBL/GenBank/DDBJ databases">
        <authorList>
            <person name="MacLean D."/>
        </authorList>
    </citation>
    <scope>NUCLEOTIDE SEQUENCE</scope>
</reference>
<evidence type="ECO:0000256" key="9">
    <source>
        <dbReference type="ARBA" id="ARBA00022729"/>
    </source>
</evidence>
<dbReference type="InterPro" id="IPR017853">
    <property type="entry name" value="GH"/>
</dbReference>
<keyword evidence="8" id="KW-0964">Secreted</keyword>
<evidence type="ECO:0000256" key="1">
    <source>
        <dbReference type="ARBA" id="ARBA00000382"/>
    </source>
</evidence>
<comment type="catalytic activity">
    <reaction evidence="1">
        <text>Hydrolysis of (1-&gt;3)-beta-D-glucosidic linkages in (1-&gt;3)-beta-D-glucans.</text>
        <dbReference type="EC" id="3.2.1.39"/>
    </reaction>
</comment>
<evidence type="ECO:0000256" key="3">
    <source>
        <dbReference type="ARBA" id="ARBA00004236"/>
    </source>
</evidence>
<proteinExistence type="inferred from homology"/>
<dbReference type="PANTHER" id="PTHR16631:SF17">
    <property type="entry name" value="GLUCAN ENDO-1,3-BETA-GLUCOSIDASE BTGC"/>
    <property type="match status" value="1"/>
</dbReference>
<dbReference type="Pfam" id="PF00332">
    <property type="entry name" value="Glyco_hydro_17"/>
    <property type="match status" value="1"/>
</dbReference>
<evidence type="ECO:0000256" key="21">
    <source>
        <dbReference type="SAM" id="SignalP"/>
    </source>
</evidence>
<feature type="signal peptide" evidence="21">
    <location>
        <begin position="1"/>
        <end position="21"/>
    </location>
</feature>
<keyword evidence="14" id="KW-0961">Cell wall biogenesis/degradation</keyword>
<name>F0WLI0_9STRA</name>
<keyword evidence="10" id="KW-0378">Hydrolase</keyword>
<evidence type="ECO:0000256" key="5">
    <source>
        <dbReference type="ARBA" id="ARBA00012780"/>
    </source>
</evidence>
<evidence type="ECO:0000256" key="18">
    <source>
        <dbReference type="ARBA" id="ARBA00043078"/>
    </source>
</evidence>
<keyword evidence="15" id="KW-0624">Polysaccharide degradation</keyword>
<comment type="subcellular location">
    <subcellularLocation>
        <location evidence="3">Cell membrane</location>
    </subcellularLocation>
    <subcellularLocation>
        <location evidence="2">Secreted</location>
        <location evidence="2">Cell wall</location>
    </subcellularLocation>
</comment>
<evidence type="ECO:0000256" key="7">
    <source>
        <dbReference type="ARBA" id="ARBA00022512"/>
    </source>
</evidence>
<keyword evidence="12" id="KW-0325">Glycoprotein</keyword>
<dbReference type="AlphaFoldDB" id="F0WLI0"/>